<dbReference type="EMBL" id="CP036526">
    <property type="protein sequence ID" value="QDT12831.1"/>
    <property type="molecule type" value="Genomic_DNA"/>
</dbReference>
<dbReference type="RefSeq" id="WP_145420665.1">
    <property type="nucleotide sequence ID" value="NZ_CP036526.1"/>
</dbReference>
<dbReference type="Proteomes" id="UP000319817">
    <property type="component" value="Chromosome"/>
</dbReference>
<feature type="compositionally biased region" description="Basic and acidic residues" evidence="1">
    <location>
        <begin position="103"/>
        <end position="116"/>
    </location>
</feature>
<reference evidence="2 3" key="1">
    <citation type="submission" date="2019-02" db="EMBL/GenBank/DDBJ databases">
        <title>Deep-cultivation of Planctomycetes and their phenomic and genomic characterization uncovers novel biology.</title>
        <authorList>
            <person name="Wiegand S."/>
            <person name="Jogler M."/>
            <person name="Boedeker C."/>
            <person name="Pinto D."/>
            <person name="Vollmers J."/>
            <person name="Rivas-Marin E."/>
            <person name="Kohn T."/>
            <person name="Peeters S.H."/>
            <person name="Heuer A."/>
            <person name="Rast P."/>
            <person name="Oberbeckmann S."/>
            <person name="Bunk B."/>
            <person name="Jeske O."/>
            <person name="Meyerdierks A."/>
            <person name="Storesund J.E."/>
            <person name="Kallscheuer N."/>
            <person name="Luecker S."/>
            <person name="Lage O.M."/>
            <person name="Pohl T."/>
            <person name="Merkel B.J."/>
            <person name="Hornburger P."/>
            <person name="Mueller R.-W."/>
            <person name="Bruemmer F."/>
            <person name="Labrenz M."/>
            <person name="Spormann A.M."/>
            <person name="Op den Camp H."/>
            <person name="Overmann J."/>
            <person name="Amann R."/>
            <person name="Jetten M.S.M."/>
            <person name="Mascher T."/>
            <person name="Medema M.H."/>
            <person name="Devos D.P."/>
            <person name="Kaster A.-K."/>
            <person name="Ovreas L."/>
            <person name="Rohde M."/>
            <person name="Galperin M.Y."/>
            <person name="Jogler C."/>
        </authorList>
    </citation>
    <scope>NUCLEOTIDE SEQUENCE [LARGE SCALE GENOMIC DNA]</scope>
    <source>
        <strain evidence="2 3">K23_9</strain>
    </source>
</reference>
<dbReference type="OrthoDB" id="237901at2"/>
<gene>
    <name evidence="2" type="ORF">K239x_48430</name>
</gene>
<evidence type="ECO:0000313" key="3">
    <source>
        <dbReference type="Proteomes" id="UP000319817"/>
    </source>
</evidence>
<feature type="compositionally biased region" description="Low complexity" evidence="1">
    <location>
        <begin position="117"/>
        <end position="128"/>
    </location>
</feature>
<evidence type="ECO:0000256" key="1">
    <source>
        <dbReference type="SAM" id="MobiDB-lite"/>
    </source>
</evidence>
<dbReference type="AlphaFoldDB" id="A0A517P0D4"/>
<evidence type="ECO:0000313" key="2">
    <source>
        <dbReference type="EMBL" id="QDT12831.1"/>
    </source>
</evidence>
<proteinExistence type="predicted"/>
<keyword evidence="3" id="KW-1185">Reference proteome</keyword>
<organism evidence="2 3">
    <name type="scientific">Stieleria marina</name>
    <dbReference type="NCBI Taxonomy" id="1930275"/>
    <lineage>
        <taxon>Bacteria</taxon>
        <taxon>Pseudomonadati</taxon>
        <taxon>Planctomycetota</taxon>
        <taxon>Planctomycetia</taxon>
        <taxon>Pirellulales</taxon>
        <taxon>Pirellulaceae</taxon>
        <taxon>Stieleria</taxon>
    </lineage>
</organism>
<protein>
    <submittedName>
        <fullName evidence="2">Uncharacterized protein</fullName>
    </submittedName>
</protein>
<sequence length="250" mass="28884">MNAEDFQNLYKLLRGSKSAFAVLDARTLFIEKNSIQSLERIEEARESYSQSRSRLMKSSAETQVDAKAPDAAKQIKRIERKQDKVKEILKAFDEMLPKLRKLADRDQAKAKEKPDTESTSSDVSESQQELQNGVYDRPANRDDVTKLFLGRFKEIDGDEQLAWIAKHFGFRPVESEEDIYPDSIYFIKIEDETFLVQTRSADEIQKGVALISIDSNVPMKTYTREAFVRMGSRRRMVLLTTEYKYAESEI</sequence>
<accession>A0A517P0D4</accession>
<name>A0A517P0D4_9BACT</name>
<feature type="region of interest" description="Disordered" evidence="1">
    <location>
        <begin position="103"/>
        <end position="138"/>
    </location>
</feature>